<sequence>MLQWINSNSGALDVIANIGMLLIWLVYLPLFLASYGRQRKAKILVNRGVGS</sequence>
<comment type="caution">
    <text evidence="2">The sequence shown here is derived from an EMBL/GenBank/DDBJ whole genome shotgun (WGS) entry which is preliminary data.</text>
</comment>
<dbReference type="STRING" id="631454.N177_0827"/>
<dbReference type="OrthoDB" id="7406133at2"/>
<dbReference type="EMBL" id="AWXZ01000014">
    <property type="protein sequence ID" value="ESR26608.1"/>
    <property type="molecule type" value="Genomic_DNA"/>
</dbReference>
<organism evidence="2 3">
    <name type="scientific">Lutibaculum baratangense AMV1</name>
    <dbReference type="NCBI Taxonomy" id="631454"/>
    <lineage>
        <taxon>Bacteria</taxon>
        <taxon>Pseudomonadati</taxon>
        <taxon>Pseudomonadota</taxon>
        <taxon>Alphaproteobacteria</taxon>
        <taxon>Hyphomicrobiales</taxon>
        <taxon>Tepidamorphaceae</taxon>
        <taxon>Lutibaculum</taxon>
    </lineage>
</organism>
<keyword evidence="1" id="KW-1133">Transmembrane helix</keyword>
<gene>
    <name evidence="2" type="ORF">N177_0827</name>
</gene>
<keyword evidence="1" id="KW-0812">Transmembrane</keyword>
<feature type="transmembrane region" description="Helical" evidence="1">
    <location>
        <begin position="14"/>
        <end position="33"/>
    </location>
</feature>
<proteinExistence type="predicted"/>
<accession>V4TLB8</accession>
<evidence type="ECO:0000256" key="1">
    <source>
        <dbReference type="SAM" id="Phobius"/>
    </source>
</evidence>
<dbReference type="eggNOG" id="ENOG5032V0A">
    <property type="taxonomic scope" value="Bacteria"/>
</dbReference>
<keyword evidence="1" id="KW-0472">Membrane</keyword>
<dbReference type="RefSeq" id="WP_023430975.1">
    <property type="nucleotide sequence ID" value="NZ_AWXZ01000014.1"/>
</dbReference>
<name>V4TLB8_9HYPH</name>
<protein>
    <submittedName>
        <fullName evidence="2">Uncharacterized protein</fullName>
    </submittedName>
</protein>
<dbReference type="AlphaFoldDB" id="V4TLB8"/>
<evidence type="ECO:0000313" key="2">
    <source>
        <dbReference type="EMBL" id="ESR26608.1"/>
    </source>
</evidence>
<keyword evidence="3" id="KW-1185">Reference proteome</keyword>
<reference evidence="2 3" key="1">
    <citation type="journal article" date="2014" name="Genome Announc.">
        <title>Draft Genome Sequence of Lutibaculum baratangense Strain AMV1T, Isolated from a Mud Volcano in Andamans, India.</title>
        <authorList>
            <person name="Singh A."/>
            <person name="Sreenivas A."/>
            <person name="Sathyanarayana Reddy G."/>
            <person name="Pinnaka A.K."/>
            <person name="Shivaji S."/>
        </authorList>
    </citation>
    <scope>NUCLEOTIDE SEQUENCE [LARGE SCALE GENOMIC DNA]</scope>
    <source>
        <strain evidence="2 3">AMV1</strain>
    </source>
</reference>
<dbReference type="Proteomes" id="UP000017819">
    <property type="component" value="Unassembled WGS sequence"/>
</dbReference>
<evidence type="ECO:0000313" key="3">
    <source>
        <dbReference type="Proteomes" id="UP000017819"/>
    </source>
</evidence>